<proteinExistence type="inferred from homology"/>
<accession>A0A7S3JX88</accession>
<dbReference type="Pfam" id="PF17171">
    <property type="entry name" value="GST_C_6"/>
    <property type="match status" value="1"/>
</dbReference>
<reference evidence="4" key="1">
    <citation type="submission" date="2021-01" db="EMBL/GenBank/DDBJ databases">
        <authorList>
            <person name="Corre E."/>
            <person name="Pelletier E."/>
            <person name="Niang G."/>
            <person name="Scheremetjew M."/>
            <person name="Finn R."/>
            <person name="Kale V."/>
            <person name="Holt S."/>
            <person name="Cochrane G."/>
            <person name="Meng A."/>
            <person name="Brown T."/>
            <person name="Cohen L."/>
        </authorList>
    </citation>
    <scope>NUCLEOTIDE SEQUENCE</scope>
    <source>
        <strain evidence="4">CCMP1510</strain>
    </source>
</reference>
<dbReference type="PANTHER" id="PTHR12289">
    <property type="entry name" value="METAXIN RELATED"/>
    <property type="match status" value="1"/>
</dbReference>
<dbReference type="InterPro" id="IPR050931">
    <property type="entry name" value="Mito_Protein_Transport_Metaxin"/>
</dbReference>
<organism evidence="4">
    <name type="scientific">Aureoumbra lagunensis</name>
    <dbReference type="NCBI Taxonomy" id="44058"/>
    <lineage>
        <taxon>Eukaryota</taxon>
        <taxon>Sar</taxon>
        <taxon>Stramenopiles</taxon>
        <taxon>Ochrophyta</taxon>
        <taxon>Pelagophyceae</taxon>
        <taxon>Pelagomonadales</taxon>
        <taxon>Aureoumbra</taxon>
    </lineage>
</organism>
<evidence type="ECO:0000259" key="2">
    <source>
        <dbReference type="Pfam" id="PF17171"/>
    </source>
</evidence>
<dbReference type="InterPro" id="IPR026928">
    <property type="entry name" value="FAX/IsoI-like"/>
</dbReference>
<dbReference type="InterPro" id="IPR033468">
    <property type="entry name" value="Metaxin_GST"/>
</dbReference>
<evidence type="ECO:0000259" key="3">
    <source>
        <dbReference type="Pfam" id="PF17172"/>
    </source>
</evidence>
<comment type="similarity">
    <text evidence="1">Belongs to the FAX family.</text>
</comment>
<dbReference type="SFLD" id="SFLDG01200">
    <property type="entry name" value="SUF1.1"/>
    <property type="match status" value="1"/>
</dbReference>
<dbReference type="SFLD" id="SFLDS00019">
    <property type="entry name" value="Glutathione_Transferase_(cytos"/>
    <property type="match status" value="1"/>
</dbReference>
<feature type="domain" description="Thioredoxin-like fold" evidence="3">
    <location>
        <begin position="30"/>
        <end position="128"/>
    </location>
</feature>
<feature type="domain" description="Metaxin glutathione S-transferase" evidence="2">
    <location>
        <begin position="179"/>
        <end position="240"/>
    </location>
</feature>
<dbReference type="GO" id="GO:0005737">
    <property type="term" value="C:cytoplasm"/>
    <property type="evidence" value="ECO:0007669"/>
    <property type="project" value="TreeGrafter"/>
</dbReference>
<dbReference type="EMBL" id="HBIJ01009479">
    <property type="protein sequence ID" value="CAE0365923.1"/>
    <property type="molecule type" value="Transcribed_RNA"/>
</dbReference>
<dbReference type="InterPro" id="IPR040079">
    <property type="entry name" value="Glutathione_S-Trfase"/>
</dbReference>
<dbReference type="SFLD" id="SFLDG01180">
    <property type="entry name" value="SUF1"/>
    <property type="match status" value="1"/>
</dbReference>
<evidence type="ECO:0008006" key="5">
    <source>
        <dbReference type="Google" id="ProtNLM"/>
    </source>
</evidence>
<evidence type="ECO:0000256" key="1">
    <source>
        <dbReference type="ARBA" id="ARBA00006475"/>
    </source>
</evidence>
<sequence>MAAKEETKKLQLGVFANDEEHDTVQNGSSFCTKLELYCLVAGIPFEKPILKAGEMGPRGKMPFAIFPSGEIVPDSAKIIEKLQGDDTSNNIDAQLTPDQLVISRLLITTLEESLYFVLVYFAWQDEANWPKTKASFFGGVPWFLRGTISRGARKSLVKALHGQGMGRRPEEEIVSIAKQIIDDTSFLLGERKNLFNTEKLTLADIVLYSMLEQFAYKDLPNNPVGEYLKTKANLMAFTDAVSSEYFPKIHANRNK</sequence>
<name>A0A7S3JX88_9STRA</name>
<protein>
    <recommendedName>
        <fullName evidence="5">GST C-terminal domain-containing protein</fullName>
    </recommendedName>
</protein>
<gene>
    <name evidence="4" type="ORF">ALAG00032_LOCUS6667</name>
</gene>
<dbReference type="PANTHER" id="PTHR12289:SF41">
    <property type="entry name" value="FAILED AXON CONNECTIONS-RELATED"/>
    <property type="match status" value="1"/>
</dbReference>
<dbReference type="Pfam" id="PF17172">
    <property type="entry name" value="GST_N_4"/>
    <property type="match status" value="1"/>
</dbReference>
<dbReference type="InterPro" id="IPR012336">
    <property type="entry name" value="Thioredoxin-like_fold"/>
</dbReference>
<evidence type="ECO:0000313" key="4">
    <source>
        <dbReference type="EMBL" id="CAE0365923.1"/>
    </source>
</evidence>
<dbReference type="AlphaFoldDB" id="A0A7S3JX88"/>